<dbReference type="RefSeq" id="WP_133529001.1">
    <property type="nucleotide sequence ID" value="NZ_CALCQM010000060.1"/>
</dbReference>
<dbReference type="Proteomes" id="UP000295500">
    <property type="component" value="Unassembled WGS sequence"/>
</dbReference>
<gene>
    <name evidence="1" type="ORF">EV211_13316</name>
</gene>
<evidence type="ECO:0000313" key="2">
    <source>
        <dbReference type="Proteomes" id="UP000295500"/>
    </source>
</evidence>
<dbReference type="InterPro" id="IPR025648">
    <property type="entry name" value="DUF4358"/>
</dbReference>
<dbReference type="AlphaFoldDB" id="A0A4R6PXJ3"/>
<organism evidence="1 2">
    <name type="scientific">Aminicella lysinilytica</name>
    <dbReference type="NCBI Taxonomy" id="433323"/>
    <lineage>
        <taxon>Bacteria</taxon>
        <taxon>Bacillati</taxon>
        <taxon>Bacillota</taxon>
        <taxon>Clostridia</taxon>
        <taxon>Peptostreptococcales</taxon>
        <taxon>Anaerovoracaceae</taxon>
        <taxon>Aminicella</taxon>
    </lineage>
</organism>
<comment type="caution">
    <text evidence="1">The sequence shown here is derived from an EMBL/GenBank/DDBJ whole genome shotgun (WGS) entry which is preliminary data.</text>
</comment>
<accession>A0A4R6PXJ3</accession>
<protein>
    <submittedName>
        <fullName evidence="1">Uncharacterized protein DUF4358</fullName>
    </submittedName>
</protein>
<dbReference type="Pfam" id="PF14270">
    <property type="entry name" value="DUF4358"/>
    <property type="match status" value="1"/>
</dbReference>
<dbReference type="OrthoDB" id="1828164at2"/>
<reference evidence="1 2" key="1">
    <citation type="submission" date="2019-03" db="EMBL/GenBank/DDBJ databases">
        <title>Genomic Encyclopedia of Type Strains, Phase IV (KMG-IV): sequencing the most valuable type-strain genomes for metagenomic binning, comparative biology and taxonomic classification.</title>
        <authorList>
            <person name="Goeker M."/>
        </authorList>
    </citation>
    <scope>NUCLEOTIDE SEQUENCE [LARGE SCALE GENOMIC DNA]</scope>
    <source>
        <strain evidence="1 2">DSM 28287</strain>
    </source>
</reference>
<dbReference type="EMBL" id="SNXO01000033">
    <property type="protein sequence ID" value="TDP51069.1"/>
    <property type="molecule type" value="Genomic_DNA"/>
</dbReference>
<name>A0A4R6PXJ3_9FIRM</name>
<keyword evidence="2" id="KW-1185">Reference proteome</keyword>
<sequence length="161" mass="18486">MYKIVSNNSAMTKIVLVVVLVIFLAVVYSRANADNVSMSKIENDLKAKTNIETMQKCNDRQLKQFIGLDYLNYDSYIYYKSKESLGVDEILIVKAKHRSDLDAVQDAVEERISQQTSTFESYGPTQVSLLKNAFVIKKGRYLFYCVSKTPEKYEEVFQHAI</sequence>
<proteinExistence type="predicted"/>
<evidence type="ECO:0000313" key="1">
    <source>
        <dbReference type="EMBL" id="TDP51069.1"/>
    </source>
</evidence>